<evidence type="ECO:0000313" key="6">
    <source>
        <dbReference type="EMBL" id="KAK0642058.1"/>
    </source>
</evidence>
<keyword evidence="7" id="KW-1185">Reference proteome</keyword>
<keyword evidence="4" id="KW-0456">Lyase</keyword>
<evidence type="ECO:0000259" key="5">
    <source>
        <dbReference type="PROSITE" id="PS51891"/>
    </source>
</evidence>
<gene>
    <name evidence="6" type="ORF">B0T16DRAFT_335270</name>
</gene>
<dbReference type="GO" id="GO:0016846">
    <property type="term" value="F:carbon-sulfur lyase activity"/>
    <property type="evidence" value="ECO:0007669"/>
    <property type="project" value="InterPro"/>
</dbReference>
<reference evidence="6" key="1">
    <citation type="submission" date="2023-06" db="EMBL/GenBank/DDBJ databases">
        <title>Genome-scale phylogeny and comparative genomics of the fungal order Sordariales.</title>
        <authorList>
            <consortium name="Lawrence Berkeley National Laboratory"/>
            <person name="Hensen N."/>
            <person name="Bonometti L."/>
            <person name="Westerberg I."/>
            <person name="Brannstrom I.O."/>
            <person name="Guillou S."/>
            <person name="Cros-Aarteil S."/>
            <person name="Calhoun S."/>
            <person name="Haridas S."/>
            <person name="Kuo A."/>
            <person name="Mondo S."/>
            <person name="Pangilinan J."/>
            <person name="Riley R."/>
            <person name="Labutti K."/>
            <person name="Andreopoulos B."/>
            <person name="Lipzen A."/>
            <person name="Chen C."/>
            <person name="Yanf M."/>
            <person name="Daum C."/>
            <person name="Ng V."/>
            <person name="Clum A."/>
            <person name="Steindorff A."/>
            <person name="Ohm R."/>
            <person name="Martin F."/>
            <person name="Silar P."/>
            <person name="Natvig D."/>
            <person name="Lalanne C."/>
            <person name="Gautier V."/>
            <person name="Ament-Velasquez S.L."/>
            <person name="Kruys A."/>
            <person name="Hutchinson M.I."/>
            <person name="Powell A.J."/>
            <person name="Barry K."/>
            <person name="Miller A.N."/>
            <person name="Grigoriev I.V."/>
            <person name="Debuchy R."/>
            <person name="Gladieux P."/>
            <person name="Thoren M.H."/>
            <person name="Johannesson H."/>
        </authorList>
    </citation>
    <scope>NUCLEOTIDE SEQUENCE</scope>
    <source>
        <strain evidence="6">SMH2532-1</strain>
    </source>
</reference>
<evidence type="ECO:0000256" key="4">
    <source>
        <dbReference type="ARBA" id="ARBA00023239"/>
    </source>
</evidence>
<evidence type="ECO:0000256" key="3">
    <source>
        <dbReference type="ARBA" id="ARBA00022833"/>
    </source>
</evidence>
<dbReference type="AlphaFoldDB" id="A0AA39XXF2"/>
<name>A0AA39XXF2_9PEZI</name>
<dbReference type="GO" id="GO:0046872">
    <property type="term" value="F:metal ion binding"/>
    <property type="evidence" value="ECO:0007669"/>
    <property type="project" value="UniProtKB-KW"/>
</dbReference>
<organism evidence="6 7">
    <name type="scientific">Cercophora newfieldiana</name>
    <dbReference type="NCBI Taxonomy" id="92897"/>
    <lineage>
        <taxon>Eukaryota</taxon>
        <taxon>Fungi</taxon>
        <taxon>Dikarya</taxon>
        <taxon>Ascomycota</taxon>
        <taxon>Pezizomycotina</taxon>
        <taxon>Sordariomycetes</taxon>
        <taxon>Sordariomycetidae</taxon>
        <taxon>Sordariales</taxon>
        <taxon>Lasiosphaeriaceae</taxon>
        <taxon>Cercophora</taxon>
    </lineage>
</organism>
<feature type="domain" description="CENP-V/GFA" evidence="5">
    <location>
        <begin position="11"/>
        <end position="148"/>
    </location>
</feature>
<evidence type="ECO:0000256" key="2">
    <source>
        <dbReference type="ARBA" id="ARBA00022723"/>
    </source>
</evidence>
<dbReference type="InterPro" id="IPR006913">
    <property type="entry name" value="CENP-V/GFA"/>
</dbReference>
<dbReference type="PANTHER" id="PTHR33337">
    <property type="entry name" value="GFA DOMAIN-CONTAINING PROTEIN"/>
    <property type="match status" value="1"/>
</dbReference>
<dbReference type="EMBL" id="JAULSV010000006">
    <property type="protein sequence ID" value="KAK0642058.1"/>
    <property type="molecule type" value="Genomic_DNA"/>
</dbReference>
<protein>
    <submittedName>
        <fullName evidence="6">Glutathione-dependent formaldehyde-activating enzyme</fullName>
    </submittedName>
</protein>
<evidence type="ECO:0000256" key="1">
    <source>
        <dbReference type="ARBA" id="ARBA00005495"/>
    </source>
</evidence>
<sequence>MASETPESKTLTAECYCKSTRFTITVPVSALPLGTHLCACFICRQVHGTFTCFHAPLPSGVTPQFLTSPTSITRYRHAEAASDRLFCSTCGCHIGDEDITPDHATGHLEWRVASSIFTDGAHADKSVFQIRSHIFTGDTSSVGFHTWLPRIGERELYIWSPEKGDPVFPIPPPQPPKQEIGEDGHERLRAECHCGGVSFTFPRPDHPSFKDNELVKRYTSPKDPSKWVACLDVCDDCRLLTGAHVTPWTFVPLNSLQPAVSSDLKGLGTLKTYRSSEKVLRGFCGCCGATVFYLCDEEERADAKSGMRMVDIAVGILRAPEGVIAERWLTWRTSRLTYKGDGMRFDPGFTEGLEAGLRAWGEKEHGEVLDFEIPML</sequence>
<dbReference type="InterPro" id="IPR011057">
    <property type="entry name" value="Mss4-like_sf"/>
</dbReference>
<comment type="caution">
    <text evidence="6">The sequence shown here is derived from an EMBL/GenBank/DDBJ whole genome shotgun (WGS) entry which is preliminary data.</text>
</comment>
<accession>A0AA39XXF2</accession>
<dbReference type="Gene3D" id="3.90.1590.10">
    <property type="entry name" value="glutathione-dependent formaldehyde- activating enzyme (gfa)"/>
    <property type="match status" value="2"/>
</dbReference>
<dbReference type="PROSITE" id="PS51891">
    <property type="entry name" value="CENP_V_GFA"/>
    <property type="match status" value="1"/>
</dbReference>
<dbReference type="Pfam" id="PF04828">
    <property type="entry name" value="GFA"/>
    <property type="match status" value="2"/>
</dbReference>
<proteinExistence type="inferred from homology"/>
<dbReference type="SUPFAM" id="SSF51316">
    <property type="entry name" value="Mss4-like"/>
    <property type="match status" value="2"/>
</dbReference>
<keyword evidence="2" id="KW-0479">Metal-binding</keyword>
<evidence type="ECO:0000313" key="7">
    <source>
        <dbReference type="Proteomes" id="UP001174936"/>
    </source>
</evidence>
<dbReference type="PANTHER" id="PTHR33337:SF31">
    <property type="entry name" value="DUF636 DOMAIN PROTEIN (AFU_ORTHOLOGUE AFUA_2G12650)"/>
    <property type="match status" value="1"/>
</dbReference>
<comment type="similarity">
    <text evidence="1">Belongs to the Gfa family.</text>
</comment>
<dbReference type="Proteomes" id="UP001174936">
    <property type="component" value="Unassembled WGS sequence"/>
</dbReference>
<keyword evidence="3" id="KW-0862">Zinc</keyword>